<dbReference type="InterPro" id="IPR051203">
    <property type="entry name" value="Polysaccharide_Synthase-Rel"/>
</dbReference>
<feature type="domain" description="Polysaccharide biosynthesis protein CapD-like" evidence="2">
    <location>
        <begin position="7"/>
        <end position="289"/>
    </location>
</feature>
<dbReference type="CDD" id="cd05237">
    <property type="entry name" value="UDP_invert_4-6DH_SDR_e"/>
    <property type="match status" value="1"/>
</dbReference>
<name>A0A231VKZ6_THETR</name>
<dbReference type="Proteomes" id="UP000215301">
    <property type="component" value="Unassembled WGS sequence"/>
</dbReference>
<dbReference type="Gene3D" id="3.40.50.720">
    <property type="entry name" value="NAD(P)-binding Rossmann-like Domain"/>
    <property type="match status" value="1"/>
</dbReference>
<dbReference type="InterPro" id="IPR003869">
    <property type="entry name" value="Polysac_CapD-like"/>
</dbReference>
<dbReference type="Pfam" id="PF02719">
    <property type="entry name" value="Polysacc_synt_2"/>
    <property type="match status" value="1"/>
</dbReference>
<dbReference type="PANTHER" id="PTHR43318">
    <property type="entry name" value="UDP-N-ACETYLGLUCOSAMINE 4,6-DEHYDRATASE"/>
    <property type="match status" value="1"/>
</dbReference>
<dbReference type="EMBL" id="NKHD01000010">
    <property type="protein sequence ID" value="OXT08744.1"/>
    <property type="molecule type" value="Genomic_DNA"/>
</dbReference>
<reference evidence="3 4" key="1">
    <citation type="submission" date="2017-06" db="EMBL/GenBank/DDBJ databases">
        <title>Isolation and characterization of a thermophilic and butanogenic Thermoanaerobacterium thermosaccharolyticum M5 capable of efficient degradation of hemicellulose.</title>
        <authorList>
            <person name="Xin F."/>
            <person name="Jiang Y."/>
        </authorList>
    </citation>
    <scope>NUCLEOTIDE SEQUENCE [LARGE SCALE GENOMIC DNA]</scope>
    <source>
        <strain evidence="3 4">M5</strain>
    </source>
</reference>
<organism evidence="3 4">
    <name type="scientific">Thermoanaerobacterium thermosaccharolyticum</name>
    <name type="common">Clostridium thermosaccharolyticum</name>
    <dbReference type="NCBI Taxonomy" id="1517"/>
    <lineage>
        <taxon>Bacteria</taxon>
        <taxon>Bacillati</taxon>
        <taxon>Bacillota</taxon>
        <taxon>Clostridia</taxon>
        <taxon>Thermoanaerobacterales</taxon>
        <taxon>Thermoanaerobacteraceae</taxon>
        <taxon>Thermoanaerobacterium</taxon>
    </lineage>
</organism>
<evidence type="ECO:0000313" key="4">
    <source>
        <dbReference type="Proteomes" id="UP000215301"/>
    </source>
</evidence>
<comment type="similarity">
    <text evidence="1">Belongs to the polysaccharide synthase family.</text>
</comment>
<dbReference type="SUPFAM" id="SSF51735">
    <property type="entry name" value="NAD(P)-binding Rossmann-fold domains"/>
    <property type="match status" value="1"/>
</dbReference>
<proteinExistence type="inferred from homology"/>
<comment type="caution">
    <text evidence="3">The sequence shown here is derived from an EMBL/GenBank/DDBJ whole genome shotgun (WGS) entry which is preliminary data.</text>
</comment>
<evidence type="ECO:0000256" key="1">
    <source>
        <dbReference type="ARBA" id="ARBA00007430"/>
    </source>
</evidence>
<dbReference type="InterPro" id="IPR036291">
    <property type="entry name" value="NAD(P)-bd_dom_sf"/>
</dbReference>
<gene>
    <name evidence="3" type="ORF">CE561_03970</name>
</gene>
<accession>A0A231VKZ6</accession>
<evidence type="ECO:0000313" key="3">
    <source>
        <dbReference type="EMBL" id="OXT08744.1"/>
    </source>
</evidence>
<dbReference type="RefSeq" id="WP_094044233.1">
    <property type="nucleotide sequence ID" value="NZ_NKHD01000010.1"/>
</dbReference>
<dbReference type="AlphaFoldDB" id="A0A231VKZ6"/>
<dbReference type="PANTHER" id="PTHR43318:SF2">
    <property type="entry name" value="UDP-N-ACETYLGLUCOSAMINE 4,6-DEHYDRATASE (INVERTING)"/>
    <property type="match status" value="1"/>
</dbReference>
<evidence type="ECO:0000259" key="2">
    <source>
        <dbReference type="Pfam" id="PF02719"/>
    </source>
</evidence>
<protein>
    <recommendedName>
        <fullName evidence="2">Polysaccharide biosynthesis protein CapD-like domain-containing protein</fullName>
    </recommendedName>
</protein>
<sequence>MFSDKKILIIGGTGTIGQALVRKLLKHNPKVIRIYSRDEYKQFIMQDEFIEHKNLRFLLGDVRDKERLNRAMKGVDIVFDLAAIKHVPAAEYNPFEAVKTNVIGTQNVIECAIENRVERVIFTSSDKAVSPTNTMGATKLLAERLIASADYYKGGDTPIFAGVRFGNVIGSRGSVIPLWVKQIKEKREITITHPDMTRFMMTVDQASSLVLKACELANGGEIFILKMPVIKLGDLAEEVIEEVCYKYDINKAEIKKKVVGLRPGEKMYEELMSCKEINESIEYEDMFAIIPVHKLEILNEYQNRPHKNSYSSNNELPLNKEEIKNIIRDII</sequence>